<evidence type="ECO:0000256" key="7">
    <source>
        <dbReference type="ARBA" id="ARBA00048954"/>
    </source>
</evidence>
<comment type="cofactor">
    <cofactor evidence="1">
        <name>[4Fe-4S] cluster</name>
        <dbReference type="ChEBI" id="CHEBI:49883"/>
    </cofactor>
</comment>
<dbReference type="GO" id="GO:0003676">
    <property type="term" value="F:nucleic acid binding"/>
    <property type="evidence" value="ECO:0007669"/>
    <property type="project" value="InterPro"/>
</dbReference>
<dbReference type="PANTHER" id="PTHR11472:SF34">
    <property type="entry name" value="REGULATOR OF TELOMERE ELONGATION HELICASE 1"/>
    <property type="match status" value="1"/>
</dbReference>
<comment type="similarity">
    <text evidence="5">Belongs to the helicase family. DinG subfamily.</text>
</comment>
<dbReference type="InterPro" id="IPR014001">
    <property type="entry name" value="Helicase_ATP-bd"/>
</dbReference>
<dbReference type="SMART" id="SM00487">
    <property type="entry name" value="DEXDc"/>
    <property type="match status" value="1"/>
</dbReference>
<feature type="domain" description="Helicase ATP-binding" evidence="8">
    <location>
        <begin position="23"/>
        <end position="294"/>
    </location>
</feature>
<dbReference type="InterPro" id="IPR014013">
    <property type="entry name" value="Helic_SF1/SF2_ATP-bd_DinG/Rad3"/>
</dbReference>
<dbReference type="InterPro" id="IPR045028">
    <property type="entry name" value="DinG/Rad3-like"/>
</dbReference>
<evidence type="ECO:0000256" key="6">
    <source>
        <dbReference type="ARBA" id="ARBA00044969"/>
    </source>
</evidence>
<evidence type="ECO:0000259" key="8">
    <source>
        <dbReference type="PROSITE" id="PS51193"/>
    </source>
</evidence>
<keyword evidence="4" id="KW-0067">ATP-binding</keyword>
<protein>
    <recommendedName>
        <fullName evidence="6">DNA 5'-3' helicase</fullName>
        <ecNumber evidence="6">5.6.2.3</ecNumber>
    </recommendedName>
</protein>
<evidence type="ECO:0000256" key="3">
    <source>
        <dbReference type="ARBA" id="ARBA00022801"/>
    </source>
</evidence>
<keyword evidence="9" id="KW-0269">Exonuclease</keyword>
<evidence type="ECO:0000313" key="9">
    <source>
        <dbReference type="EMBL" id="SPE19052.1"/>
    </source>
</evidence>
<proteinExistence type="inferred from homology"/>
<evidence type="ECO:0000256" key="4">
    <source>
        <dbReference type="ARBA" id="ARBA00022840"/>
    </source>
</evidence>
<dbReference type="GO" id="GO:0004527">
    <property type="term" value="F:exonuclease activity"/>
    <property type="evidence" value="ECO:0007669"/>
    <property type="project" value="UniProtKB-KW"/>
</dbReference>
<gene>
    <name evidence="9" type="ORF">SBA5_190029</name>
</gene>
<sequence length="670" mass="74923">MSSSTPSTRTLPTLHEFFAPGGILARSPLPYEYRPGQYEMAKAVEHAFAERRHLIVEAGTGTGKTLAYLLPALRTGQRVIVSTGTKALQDQLFFRDIPFLETLLGELRVCYMKGRANYLCRHKLYALRDQPILSGLDEIDEYRQVAEWERITETGDRAELSGLPESSALWQKLDARSEACLGSNCPDYRCCFITEMRRRALESDIIIVNHHLFFADTAVREMAASAPDAGILPESGAVIFDEAHELEEVASQYFGRSISNIRFEDLARDTDVLLCGKQGSANIPALAQQLRERARLFFAALPHSADGRHPFSSREEFLESSGDIYLGVCAALKVLEAEMDRLTEVEESSSLKNRTALLRADLEFMLESNASNMVFWLERRGAGSASDRPARTATTPVQKAAARSVTFLQATPIDVSEILRELVFDRIPTAVLTSATLTVQGGFEHLCRRLGLAEARELVVPSHFQYERQALLYLPPQMPDPRAADFLESAALTIERVLRITRGRAFCLFTSYAQMRALYERLLPVLDFPILLHGTAPRKALLEEFRATPNSVLFGTSSFWQGVDVQGEALSCVIIDRLPFAVPSDPVVQARMRAIEESGGRPFFDYQVPEAVLTLKQGFGRLIRSLADRGVLVLLDPRVRTQRYGQIFLQSLPPYRITQTITDVESFFAT</sequence>
<dbReference type="PROSITE" id="PS51193">
    <property type="entry name" value="HELICASE_ATP_BIND_2"/>
    <property type="match status" value="1"/>
</dbReference>
<keyword evidence="2" id="KW-0547">Nucleotide-binding</keyword>
<dbReference type="PANTHER" id="PTHR11472">
    <property type="entry name" value="DNA REPAIR DEAD HELICASE RAD3/XP-D SUBFAMILY MEMBER"/>
    <property type="match status" value="1"/>
</dbReference>
<keyword evidence="3" id="KW-0378">Hydrolase</keyword>
<dbReference type="AlphaFoldDB" id="A0A2N9L6Y0"/>
<reference evidence="10" key="1">
    <citation type="submission" date="2018-02" db="EMBL/GenBank/DDBJ databases">
        <authorList>
            <person name="Hausmann B."/>
        </authorList>
    </citation>
    <scope>NUCLEOTIDE SEQUENCE [LARGE SCALE GENOMIC DNA]</scope>
    <source>
        <strain evidence="10">Peat soil MAG SbA5</strain>
    </source>
</reference>
<organism evidence="9 10">
    <name type="scientific">Candidatus Sulfuritelmatomonas gaucii</name>
    <dbReference type="NCBI Taxonomy" id="2043161"/>
    <lineage>
        <taxon>Bacteria</taxon>
        <taxon>Pseudomonadati</taxon>
        <taxon>Acidobacteriota</taxon>
        <taxon>Terriglobia</taxon>
        <taxon>Terriglobales</taxon>
        <taxon>Acidobacteriaceae</taxon>
        <taxon>Candidatus Sulfuritelmatomonas</taxon>
    </lineage>
</organism>
<dbReference type="GO" id="GO:0005524">
    <property type="term" value="F:ATP binding"/>
    <property type="evidence" value="ECO:0007669"/>
    <property type="project" value="UniProtKB-KW"/>
</dbReference>
<keyword evidence="9" id="KW-0347">Helicase</keyword>
<dbReference type="EMBL" id="OKRB01000074">
    <property type="protein sequence ID" value="SPE19052.1"/>
    <property type="molecule type" value="Genomic_DNA"/>
</dbReference>
<evidence type="ECO:0000256" key="5">
    <source>
        <dbReference type="ARBA" id="ARBA00038058"/>
    </source>
</evidence>
<dbReference type="InterPro" id="IPR027417">
    <property type="entry name" value="P-loop_NTPase"/>
</dbReference>
<dbReference type="InterPro" id="IPR011545">
    <property type="entry name" value="DEAD/DEAH_box_helicase_dom"/>
</dbReference>
<dbReference type="SUPFAM" id="SSF52540">
    <property type="entry name" value="P-loop containing nucleoside triphosphate hydrolases"/>
    <property type="match status" value="2"/>
</dbReference>
<dbReference type="InterPro" id="IPR006555">
    <property type="entry name" value="ATP-dep_Helicase_C"/>
</dbReference>
<dbReference type="Pfam" id="PF00270">
    <property type="entry name" value="DEAD"/>
    <property type="match status" value="1"/>
</dbReference>
<dbReference type="GO" id="GO:0043139">
    <property type="term" value="F:5'-3' DNA helicase activity"/>
    <property type="evidence" value="ECO:0007669"/>
    <property type="project" value="UniProtKB-EC"/>
</dbReference>
<dbReference type="Gene3D" id="3.40.50.300">
    <property type="entry name" value="P-loop containing nucleotide triphosphate hydrolases"/>
    <property type="match status" value="2"/>
</dbReference>
<keyword evidence="9" id="KW-0540">Nuclease</keyword>
<dbReference type="SMART" id="SM00491">
    <property type="entry name" value="HELICc2"/>
    <property type="match status" value="1"/>
</dbReference>
<dbReference type="EC" id="5.6.2.3" evidence="6"/>
<dbReference type="Pfam" id="PF13307">
    <property type="entry name" value="Helicase_C_2"/>
    <property type="match status" value="1"/>
</dbReference>
<dbReference type="FunFam" id="3.40.50.300:FF:000437">
    <property type="entry name" value="ATP-dependent DNA helicase DinG"/>
    <property type="match status" value="1"/>
</dbReference>
<accession>A0A2N9L6Y0</accession>
<dbReference type="GO" id="GO:0006281">
    <property type="term" value="P:DNA repair"/>
    <property type="evidence" value="ECO:0007669"/>
    <property type="project" value="TreeGrafter"/>
</dbReference>
<evidence type="ECO:0000256" key="1">
    <source>
        <dbReference type="ARBA" id="ARBA00001966"/>
    </source>
</evidence>
<dbReference type="GO" id="GO:0016818">
    <property type="term" value="F:hydrolase activity, acting on acid anhydrides, in phosphorus-containing anhydrides"/>
    <property type="evidence" value="ECO:0007669"/>
    <property type="project" value="InterPro"/>
</dbReference>
<comment type="catalytic activity">
    <reaction evidence="7">
        <text>ATP + H2O = ADP + phosphate + H(+)</text>
        <dbReference type="Rhea" id="RHEA:13065"/>
        <dbReference type="ChEBI" id="CHEBI:15377"/>
        <dbReference type="ChEBI" id="CHEBI:15378"/>
        <dbReference type="ChEBI" id="CHEBI:30616"/>
        <dbReference type="ChEBI" id="CHEBI:43474"/>
        <dbReference type="ChEBI" id="CHEBI:456216"/>
        <dbReference type="EC" id="5.6.2.3"/>
    </reaction>
</comment>
<evidence type="ECO:0000313" key="10">
    <source>
        <dbReference type="Proteomes" id="UP000239735"/>
    </source>
</evidence>
<name>A0A2N9L6Y0_9BACT</name>
<evidence type="ECO:0000256" key="2">
    <source>
        <dbReference type="ARBA" id="ARBA00022741"/>
    </source>
</evidence>
<dbReference type="Proteomes" id="UP000239735">
    <property type="component" value="Unassembled WGS sequence"/>
</dbReference>